<gene>
    <name evidence="22" type="ORF">NDI86_13815</name>
</gene>
<proteinExistence type="inferred from homology"/>
<dbReference type="InterPro" id="IPR014808">
    <property type="entry name" value="DNA_replication_fac_Dna2_N"/>
</dbReference>
<feature type="domain" description="DNA2/NAM7 helicase helicase" evidence="20">
    <location>
        <begin position="534"/>
        <end position="625"/>
    </location>
</feature>
<evidence type="ECO:0000313" key="22">
    <source>
        <dbReference type="EMBL" id="MDS0283204.1"/>
    </source>
</evidence>
<keyword evidence="16" id="KW-0234">DNA repair</keyword>
<evidence type="ECO:0000256" key="15">
    <source>
        <dbReference type="ARBA" id="ARBA00023125"/>
    </source>
</evidence>
<name>A0ABU2FS16_9EURY</name>
<keyword evidence="4" id="KW-0004">4Fe-4S</keyword>
<keyword evidence="9" id="KW-0227">DNA damage</keyword>
<dbReference type="InterPro" id="IPR041677">
    <property type="entry name" value="DNA2/NAM7_AAA_11"/>
</dbReference>
<evidence type="ECO:0000256" key="18">
    <source>
        <dbReference type="ARBA" id="ARBA00047995"/>
    </source>
</evidence>
<evidence type="ECO:0000256" key="4">
    <source>
        <dbReference type="ARBA" id="ARBA00022485"/>
    </source>
</evidence>
<dbReference type="InterPro" id="IPR050534">
    <property type="entry name" value="Coronavir_polyprotein_1ab"/>
</dbReference>
<feature type="domain" description="DNA2/NAM7 helicase-like C-terminal" evidence="21">
    <location>
        <begin position="704"/>
        <end position="889"/>
    </location>
</feature>
<evidence type="ECO:0000256" key="1">
    <source>
        <dbReference type="ARBA" id="ARBA00001966"/>
    </source>
</evidence>
<comment type="similarity">
    <text evidence="2">Belongs to the DNA2/NAM7 helicase family.</text>
</comment>
<dbReference type="Gene3D" id="3.40.50.300">
    <property type="entry name" value="P-loop containing nucleotide triphosphate hydrolases"/>
    <property type="match status" value="3"/>
</dbReference>
<keyword evidence="8" id="KW-0547">Nucleotide-binding</keyword>
<evidence type="ECO:0000259" key="21">
    <source>
        <dbReference type="Pfam" id="PF13087"/>
    </source>
</evidence>
<dbReference type="Pfam" id="PF13087">
    <property type="entry name" value="AAA_12"/>
    <property type="match status" value="1"/>
</dbReference>
<accession>A0ABU2FS16</accession>
<evidence type="ECO:0000256" key="11">
    <source>
        <dbReference type="ARBA" id="ARBA00022806"/>
    </source>
</evidence>
<reference evidence="22 23" key="1">
    <citation type="submission" date="2022-06" db="EMBL/GenBank/DDBJ databases">
        <title>Halomicroarcula sp. a new haloarchaeum isolate from saline soil.</title>
        <authorList>
            <person name="Strakova D."/>
            <person name="Galisteo C."/>
            <person name="Sanchez-Porro C."/>
            <person name="Ventosa A."/>
        </authorList>
    </citation>
    <scope>NUCLEOTIDE SEQUENCE [LARGE SCALE GENOMIC DNA]</scope>
    <source>
        <strain evidence="22 23">S3CR25-11</strain>
    </source>
</reference>
<dbReference type="InterPro" id="IPR011604">
    <property type="entry name" value="PDDEXK-like_dom_sf"/>
</dbReference>
<evidence type="ECO:0000256" key="8">
    <source>
        <dbReference type="ARBA" id="ARBA00022741"/>
    </source>
</evidence>
<feature type="domain" description="DNA replication factor Dna2 N-terminal" evidence="19">
    <location>
        <begin position="37"/>
        <end position="191"/>
    </location>
</feature>
<dbReference type="CDD" id="cd18808">
    <property type="entry name" value="SF1_C_Upf1"/>
    <property type="match status" value="1"/>
</dbReference>
<evidence type="ECO:0000256" key="16">
    <source>
        <dbReference type="ARBA" id="ARBA00023204"/>
    </source>
</evidence>
<keyword evidence="10" id="KW-0378">Hydrolase</keyword>
<dbReference type="SUPFAM" id="SSF52540">
    <property type="entry name" value="P-loop containing nucleoside triphosphate hydrolases"/>
    <property type="match status" value="1"/>
</dbReference>
<dbReference type="InterPro" id="IPR047187">
    <property type="entry name" value="SF1_C_Upf1"/>
</dbReference>
<evidence type="ECO:0000256" key="6">
    <source>
        <dbReference type="ARBA" id="ARBA00022722"/>
    </source>
</evidence>
<organism evidence="22 23">
    <name type="scientific">Haloarcula onubensis</name>
    <dbReference type="NCBI Taxonomy" id="2950539"/>
    <lineage>
        <taxon>Archaea</taxon>
        <taxon>Methanobacteriati</taxon>
        <taxon>Methanobacteriota</taxon>
        <taxon>Stenosarchaea group</taxon>
        <taxon>Halobacteria</taxon>
        <taxon>Halobacteriales</taxon>
        <taxon>Haloarculaceae</taxon>
        <taxon>Haloarcula</taxon>
    </lineage>
</organism>
<dbReference type="Proteomes" id="UP001268864">
    <property type="component" value="Unassembled WGS sequence"/>
</dbReference>
<keyword evidence="23" id="KW-1185">Reference proteome</keyword>
<protein>
    <recommendedName>
        <fullName evidence="3">DNA helicase</fullName>
        <ecNumber evidence="3">3.6.4.12</ecNumber>
    </recommendedName>
</protein>
<dbReference type="SUPFAM" id="SSF50249">
    <property type="entry name" value="Nucleic acid-binding proteins"/>
    <property type="match status" value="1"/>
</dbReference>
<evidence type="ECO:0000256" key="9">
    <source>
        <dbReference type="ARBA" id="ARBA00022763"/>
    </source>
</evidence>
<evidence type="ECO:0000256" key="2">
    <source>
        <dbReference type="ARBA" id="ARBA00007913"/>
    </source>
</evidence>
<evidence type="ECO:0000256" key="17">
    <source>
        <dbReference type="ARBA" id="ARBA00023268"/>
    </source>
</evidence>
<evidence type="ECO:0000256" key="13">
    <source>
        <dbReference type="ARBA" id="ARBA00023004"/>
    </source>
</evidence>
<dbReference type="RefSeq" id="WP_310901038.1">
    <property type="nucleotide sequence ID" value="NZ_JAMQOS010000004.1"/>
</dbReference>
<keyword evidence="11" id="KW-0347">Helicase</keyword>
<dbReference type="PANTHER" id="PTHR43788">
    <property type="entry name" value="DNA2/NAM7 HELICASE FAMILY MEMBER"/>
    <property type="match status" value="1"/>
</dbReference>
<dbReference type="Pfam" id="PF13086">
    <property type="entry name" value="AAA_11"/>
    <property type="match status" value="2"/>
</dbReference>
<keyword evidence="15" id="KW-0238">DNA-binding</keyword>
<comment type="cofactor">
    <cofactor evidence="1">
        <name>[4Fe-4S] cluster</name>
        <dbReference type="ChEBI" id="CHEBI:49883"/>
    </cofactor>
</comment>
<keyword evidence="13" id="KW-0408">Iron</keyword>
<dbReference type="InterPro" id="IPR027417">
    <property type="entry name" value="P-loop_NTPase"/>
</dbReference>
<evidence type="ECO:0000256" key="5">
    <source>
        <dbReference type="ARBA" id="ARBA00022705"/>
    </source>
</evidence>
<dbReference type="EMBL" id="JAMQOS010000004">
    <property type="protein sequence ID" value="MDS0283204.1"/>
    <property type="molecule type" value="Genomic_DNA"/>
</dbReference>
<evidence type="ECO:0000256" key="7">
    <source>
        <dbReference type="ARBA" id="ARBA00022723"/>
    </source>
</evidence>
<evidence type="ECO:0000256" key="14">
    <source>
        <dbReference type="ARBA" id="ARBA00023014"/>
    </source>
</evidence>
<evidence type="ECO:0000256" key="12">
    <source>
        <dbReference type="ARBA" id="ARBA00022840"/>
    </source>
</evidence>
<feature type="domain" description="DNA2/NAM7 helicase helicase" evidence="20">
    <location>
        <begin position="635"/>
        <end position="699"/>
    </location>
</feature>
<evidence type="ECO:0000259" key="19">
    <source>
        <dbReference type="Pfam" id="PF08696"/>
    </source>
</evidence>
<dbReference type="Gene3D" id="3.90.320.10">
    <property type="match status" value="1"/>
</dbReference>
<comment type="catalytic activity">
    <reaction evidence="18">
        <text>ATP + H2O = ADP + phosphate + H(+)</text>
        <dbReference type="Rhea" id="RHEA:13065"/>
        <dbReference type="ChEBI" id="CHEBI:15377"/>
        <dbReference type="ChEBI" id="CHEBI:15378"/>
        <dbReference type="ChEBI" id="CHEBI:30616"/>
        <dbReference type="ChEBI" id="CHEBI:43474"/>
        <dbReference type="ChEBI" id="CHEBI:456216"/>
        <dbReference type="EC" id="3.6.4.12"/>
    </reaction>
</comment>
<keyword evidence="17" id="KW-0511">Multifunctional enzyme</keyword>
<dbReference type="Pfam" id="PF08696">
    <property type="entry name" value="Dna2"/>
    <property type="match status" value="1"/>
</dbReference>
<dbReference type="InterPro" id="IPR041679">
    <property type="entry name" value="DNA2/NAM7-like_C"/>
</dbReference>
<keyword evidence="7" id="KW-0479">Metal-binding</keyword>
<keyword evidence="5" id="KW-0235">DNA replication</keyword>
<keyword evidence="6" id="KW-0540">Nuclease</keyword>
<comment type="caution">
    <text evidence="22">The sequence shown here is derived from an EMBL/GenBank/DDBJ whole genome shotgun (WGS) entry which is preliminary data.</text>
</comment>
<evidence type="ECO:0000313" key="23">
    <source>
        <dbReference type="Proteomes" id="UP001268864"/>
    </source>
</evidence>
<dbReference type="EC" id="3.6.4.12" evidence="3"/>
<evidence type="ECO:0000259" key="20">
    <source>
        <dbReference type="Pfam" id="PF13086"/>
    </source>
</evidence>
<dbReference type="InterPro" id="IPR012340">
    <property type="entry name" value="NA-bd_OB-fold"/>
</dbReference>
<evidence type="ECO:0000256" key="10">
    <source>
        <dbReference type="ARBA" id="ARBA00022801"/>
    </source>
</evidence>
<evidence type="ECO:0000256" key="3">
    <source>
        <dbReference type="ARBA" id="ARBA00012551"/>
    </source>
</evidence>
<keyword evidence="12" id="KW-0067">ATP-binding</keyword>
<keyword evidence="14" id="KW-0411">Iron-sulfur</keyword>
<sequence length="906" mass="98891">MQLRGVVVDVEAPKTVNTQYGESELCEVTVRPDRGAGEPTTVTLWGKWTETADYLDPGMELAVYDPDEREYQGETQYSVGGDSTVVVEPDFLVDVTDVRAWVQCPRMYYLRKLDGAELAYPLVKGTVVHEVFGDLLRGRDVETAIDEQVEQAGLDIGLLGRTADEVAGDVRDHAKAIEGWLNQGTLTESDQWRSEMTLISERYGMKGRADAVRRGMPVELKTGKNTKREPRFQDKIQATAYALMLGEREANSLSAGAVMAGDGGATQTPIDAAPDTGTLLYTKNAAVERTEESGDLSPAKEFSIGSGLLKYVVRTRNAIAAMEHDTGVPTGYEANAKCEYCFEQDTCMAVSGRLDQESKAGQVGVAIPDEEREYFERFYRAIEAERRAVHREYAKLWEQTPEERADDDRALVNLEPIGRTELDDGQWELRAEGTGAVSKIREGDYVMASDGDPVTGDAELGRVRRLSEGEIVVTTDEPLDLRRLDVYPSEITTDRLQNALHDALLTQPPERKDVLFGRREPAFTEVSETFIDNNESQNEACRLAVGAEDFALVHGPPGTGKTYTLARMVRALVARGDRVLLSAFTNRAVDNAIEALEDQGYTDIVRVGTESGVREDMQKYRLEQSGDPDACAGTLGTAQVVAATTATCGGTAMQSQSFDVAVVDEAGQLTEPGTLAATTLSDRFVLVGDHQQLPPVVQSDDETLTRSLFERLIDAHPDAGVMLDRQYRMAQRIQAFASREFYDGQLRPATGAVAAQRIDDLGGVSMGELPEHLRDGVSFVDPDGSQTGNTNPAEADAVAEVVGAYREAGVPADDIGVIAPFRAQVAELNRRLPDVAVDTVDRFQGSSKEVIVVSFVATGALEGPIFEDYRRINVALTRAKKALVLVGDADALGTDPVYGRMVEWAR</sequence>
<dbReference type="Gene3D" id="2.40.50.140">
    <property type="entry name" value="Nucleic acid-binding proteins"/>
    <property type="match status" value="1"/>
</dbReference>
<dbReference type="PANTHER" id="PTHR43788:SF8">
    <property type="entry name" value="DNA-BINDING PROTEIN SMUBP-2"/>
    <property type="match status" value="1"/>
</dbReference>